<reference evidence="1 2" key="1">
    <citation type="submission" date="2023-07" db="EMBL/GenBank/DDBJ databases">
        <title>Genomic Encyclopedia of Type Strains, Phase IV (KMG-IV): sequencing the most valuable type-strain genomes for metagenomic binning, comparative biology and taxonomic classification.</title>
        <authorList>
            <person name="Goeker M."/>
        </authorList>
    </citation>
    <scope>NUCLEOTIDE SEQUENCE [LARGE SCALE GENOMIC DNA]</scope>
    <source>
        <strain evidence="1 2">DSM 18695</strain>
    </source>
</reference>
<dbReference type="EMBL" id="JAUSVS010000007">
    <property type="protein sequence ID" value="MDQ0465648.1"/>
    <property type="molecule type" value="Genomic_DNA"/>
</dbReference>
<proteinExistence type="predicted"/>
<dbReference type="Proteomes" id="UP001228905">
    <property type="component" value="Unassembled WGS sequence"/>
</dbReference>
<evidence type="ECO:0008006" key="3">
    <source>
        <dbReference type="Google" id="ProtNLM"/>
    </source>
</evidence>
<name>A0ABU0IUF4_9CAUL</name>
<organism evidence="1 2">
    <name type="scientific">Caulobacter ginsengisoli</name>
    <dbReference type="NCBI Taxonomy" id="400775"/>
    <lineage>
        <taxon>Bacteria</taxon>
        <taxon>Pseudomonadati</taxon>
        <taxon>Pseudomonadota</taxon>
        <taxon>Alphaproteobacteria</taxon>
        <taxon>Caulobacterales</taxon>
        <taxon>Caulobacteraceae</taxon>
        <taxon>Caulobacter</taxon>
    </lineage>
</organism>
<dbReference type="InterPro" id="IPR025427">
    <property type="entry name" value="DUF4160"/>
</dbReference>
<evidence type="ECO:0000313" key="1">
    <source>
        <dbReference type="EMBL" id="MDQ0465648.1"/>
    </source>
</evidence>
<protein>
    <recommendedName>
        <fullName evidence="3">DUF4160 domain-containing protein</fullName>
    </recommendedName>
</protein>
<sequence length="80" mass="9205">MPTVLRWNGYRFFFFSNERGEPPHVHIDKAGNTAKIWLASAEVARNVGFNAREIAELSAKVEAERAQFLEAWREHFSGQN</sequence>
<accession>A0ABU0IUF4</accession>
<dbReference type="RefSeq" id="WP_307351147.1">
    <property type="nucleotide sequence ID" value="NZ_JAUSVS010000007.1"/>
</dbReference>
<gene>
    <name evidence="1" type="ORF">QO010_003437</name>
</gene>
<keyword evidence="2" id="KW-1185">Reference proteome</keyword>
<comment type="caution">
    <text evidence="1">The sequence shown here is derived from an EMBL/GenBank/DDBJ whole genome shotgun (WGS) entry which is preliminary data.</text>
</comment>
<dbReference type="Pfam" id="PF13711">
    <property type="entry name" value="DUF4160"/>
    <property type="match status" value="1"/>
</dbReference>
<evidence type="ECO:0000313" key="2">
    <source>
        <dbReference type="Proteomes" id="UP001228905"/>
    </source>
</evidence>